<evidence type="ECO:0000313" key="1">
    <source>
        <dbReference type="EMBL" id="QJW97389.1"/>
    </source>
</evidence>
<dbReference type="SUPFAM" id="SSF53474">
    <property type="entry name" value="alpha/beta-Hydrolases"/>
    <property type="match status" value="1"/>
</dbReference>
<keyword evidence="2" id="KW-1185">Reference proteome</keyword>
<name>A0A6M5YU25_9BACT</name>
<sequence>MPAITPHETAEHPVEGFRSVALPAHPTRPFRVYLPTDYQPKYAYPLVVLFHADGECEEHAARLVPLLSRRNYIALCLRGPVNRSTRSDGRPAFGWAALPDRGARAALAYTATEYNVHPARVFLLGVAEGATAALRFGHALGALRSRRGQRLAAAGVVALNGTLPKGRVPVRDLRVLIGHGSANPVVPLAEARRGADRLTAAGAVVRLTRYATSRRVHADMLRDANRWIMTQVADTADTKD</sequence>
<dbReference type="EMBL" id="CP053452">
    <property type="protein sequence ID" value="QJW97389.1"/>
    <property type="molecule type" value="Genomic_DNA"/>
</dbReference>
<dbReference type="InterPro" id="IPR029058">
    <property type="entry name" value="AB_hydrolase_fold"/>
</dbReference>
<organism evidence="1 2">
    <name type="scientific">Frigoriglobus tundricola</name>
    <dbReference type="NCBI Taxonomy" id="2774151"/>
    <lineage>
        <taxon>Bacteria</taxon>
        <taxon>Pseudomonadati</taxon>
        <taxon>Planctomycetota</taxon>
        <taxon>Planctomycetia</taxon>
        <taxon>Gemmatales</taxon>
        <taxon>Gemmataceae</taxon>
        <taxon>Frigoriglobus</taxon>
    </lineage>
</organism>
<evidence type="ECO:0000313" key="2">
    <source>
        <dbReference type="Proteomes" id="UP000503447"/>
    </source>
</evidence>
<protein>
    <submittedName>
        <fullName evidence="1">Serine esterase</fullName>
    </submittedName>
</protein>
<reference evidence="2" key="1">
    <citation type="submission" date="2020-05" db="EMBL/GenBank/DDBJ databases">
        <title>Frigoriglobus tundricola gen. nov., sp. nov., a psychrotolerant cellulolytic planctomycete of the family Gemmataceae with two divergent copies of 16S rRNA gene.</title>
        <authorList>
            <person name="Kulichevskaya I.S."/>
            <person name="Ivanova A.A."/>
            <person name="Naumoff D.G."/>
            <person name="Beletsky A.V."/>
            <person name="Rijpstra W.I.C."/>
            <person name="Sinninghe Damste J.S."/>
            <person name="Mardanov A.V."/>
            <person name="Ravin N.V."/>
            <person name="Dedysh S.N."/>
        </authorList>
    </citation>
    <scope>NUCLEOTIDE SEQUENCE [LARGE SCALE GENOMIC DNA]</scope>
    <source>
        <strain evidence="2">PL17</strain>
    </source>
</reference>
<dbReference type="Gene3D" id="3.40.50.1820">
    <property type="entry name" value="alpha/beta hydrolase"/>
    <property type="match status" value="1"/>
</dbReference>
<accession>A0A6M5YU25</accession>
<dbReference type="Proteomes" id="UP000503447">
    <property type="component" value="Chromosome"/>
</dbReference>
<gene>
    <name evidence="1" type="ORF">FTUN_4963</name>
</gene>
<dbReference type="AlphaFoldDB" id="A0A6M5YU25"/>
<dbReference type="KEGG" id="ftj:FTUN_4963"/>
<proteinExistence type="predicted"/>